<organism evidence="1 2">
    <name type="scientific">Bradyrhizobium elkanii</name>
    <dbReference type="NCBI Taxonomy" id="29448"/>
    <lineage>
        <taxon>Bacteria</taxon>
        <taxon>Pseudomonadati</taxon>
        <taxon>Pseudomonadota</taxon>
        <taxon>Alphaproteobacteria</taxon>
        <taxon>Hyphomicrobiales</taxon>
        <taxon>Nitrobacteraceae</taxon>
        <taxon>Bradyrhizobium</taxon>
    </lineage>
</organism>
<dbReference type="RefSeq" id="WP_245163895.1">
    <property type="nucleotide sequence ID" value="NZ_JAFICZ010000001.1"/>
</dbReference>
<comment type="caution">
    <text evidence="1">The sequence shown here is derived from an EMBL/GenBank/DDBJ whole genome shotgun (WGS) entry which is preliminary data.</text>
</comment>
<protein>
    <submittedName>
        <fullName evidence="1">Uncharacterized protein</fullName>
    </submittedName>
</protein>
<accession>A0A8I2C4H7</accession>
<name>A0A8I2C4H7_BRAEL</name>
<evidence type="ECO:0000313" key="1">
    <source>
        <dbReference type="EMBL" id="MBP1292371.1"/>
    </source>
</evidence>
<gene>
    <name evidence="1" type="ORF">JOH49_002124</name>
</gene>
<evidence type="ECO:0000313" key="2">
    <source>
        <dbReference type="Proteomes" id="UP000673383"/>
    </source>
</evidence>
<dbReference type="Proteomes" id="UP000673383">
    <property type="component" value="Unassembled WGS sequence"/>
</dbReference>
<sequence length="89" mass="9836">MTDWAIGPDSLMMAIALGGRPEDNAKMVWSRGCIAYFFQQIGKGNAAPISHPIPQNVATQHSLISLQQPRSNFAAVSSSWITNPRYKYK</sequence>
<dbReference type="AlphaFoldDB" id="A0A8I2C4H7"/>
<dbReference type="EMBL" id="JAFICZ010000001">
    <property type="protein sequence ID" value="MBP1292371.1"/>
    <property type="molecule type" value="Genomic_DNA"/>
</dbReference>
<proteinExistence type="predicted"/>
<reference evidence="1" key="1">
    <citation type="submission" date="2021-02" db="EMBL/GenBank/DDBJ databases">
        <title>Genomic Encyclopedia of Type Strains, Phase IV (KMG-V): Genome sequencing to study the core and pangenomes of soil and plant-associated prokaryotes.</title>
        <authorList>
            <person name="Whitman W."/>
        </authorList>
    </citation>
    <scope>NUCLEOTIDE SEQUENCE</scope>
    <source>
        <strain evidence="1">USDA 406</strain>
    </source>
</reference>